<reference evidence="1" key="1">
    <citation type="journal article" date="2019" name="bioRxiv">
        <title>The Genome of the Zebra Mussel, Dreissena polymorpha: A Resource for Invasive Species Research.</title>
        <authorList>
            <person name="McCartney M.A."/>
            <person name="Auch B."/>
            <person name="Kono T."/>
            <person name="Mallez S."/>
            <person name="Zhang Y."/>
            <person name="Obille A."/>
            <person name="Becker A."/>
            <person name="Abrahante J.E."/>
            <person name="Garbe J."/>
            <person name="Badalamenti J.P."/>
            <person name="Herman A."/>
            <person name="Mangelson H."/>
            <person name="Liachko I."/>
            <person name="Sullivan S."/>
            <person name="Sone E.D."/>
            <person name="Koren S."/>
            <person name="Silverstein K.A.T."/>
            <person name="Beckman K.B."/>
            <person name="Gohl D.M."/>
        </authorList>
    </citation>
    <scope>NUCLEOTIDE SEQUENCE</scope>
    <source>
        <strain evidence="1">Duluth1</strain>
        <tissue evidence="1">Whole animal</tissue>
    </source>
</reference>
<evidence type="ECO:0000313" key="1">
    <source>
        <dbReference type="EMBL" id="KAH3803606.1"/>
    </source>
</evidence>
<reference evidence="1" key="2">
    <citation type="submission" date="2020-11" db="EMBL/GenBank/DDBJ databases">
        <authorList>
            <person name="McCartney M.A."/>
            <person name="Auch B."/>
            <person name="Kono T."/>
            <person name="Mallez S."/>
            <person name="Becker A."/>
            <person name="Gohl D.M."/>
            <person name="Silverstein K.A.T."/>
            <person name="Koren S."/>
            <person name="Bechman K.B."/>
            <person name="Herman A."/>
            <person name="Abrahante J.E."/>
            <person name="Garbe J."/>
        </authorList>
    </citation>
    <scope>NUCLEOTIDE SEQUENCE</scope>
    <source>
        <strain evidence="1">Duluth1</strain>
        <tissue evidence="1">Whole animal</tissue>
    </source>
</reference>
<protein>
    <submittedName>
        <fullName evidence="1">Uncharacterized protein</fullName>
    </submittedName>
</protein>
<proteinExistence type="predicted"/>
<sequence>MVRRTMEFFPILHTSTESPGPTQAARGSCMFSLVTALDVPFTVSYMNTLLANLSVSTNVFLDWIYVHTLSSNLYVFIGNVRK</sequence>
<accession>A0A9D4FV39</accession>
<name>A0A9D4FV39_DREPO</name>
<evidence type="ECO:0000313" key="2">
    <source>
        <dbReference type="Proteomes" id="UP000828390"/>
    </source>
</evidence>
<dbReference type="EMBL" id="JAIWYP010000006">
    <property type="protein sequence ID" value="KAH3803606.1"/>
    <property type="molecule type" value="Genomic_DNA"/>
</dbReference>
<organism evidence="1 2">
    <name type="scientific">Dreissena polymorpha</name>
    <name type="common">Zebra mussel</name>
    <name type="synonym">Mytilus polymorpha</name>
    <dbReference type="NCBI Taxonomy" id="45954"/>
    <lineage>
        <taxon>Eukaryota</taxon>
        <taxon>Metazoa</taxon>
        <taxon>Spiralia</taxon>
        <taxon>Lophotrochozoa</taxon>
        <taxon>Mollusca</taxon>
        <taxon>Bivalvia</taxon>
        <taxon>Autobranchia</taxon>
        <taxon>Heteroconchia</taxon>
        <taxon>Euheterodonta</taxon>
        <taxon>Imparidentia</taxon>
        <taxon>Neoheterodontei</taxon>
        <taxon>Myida</taxon>
        <taxon>Dreissenoidea</taxon>
        <taxon>Dreissenidae</taxon>
        <taxon>Dreissena</taxon>
    </lineage>
</organism>
<dbReference type="AlphaFoldDB" id="A0A9D4FV39"/>
<gene>
    <name evidence="1" type="ORF">DPMN_131871</name>
</gene>
<dbReference type="Proteomes" id="UP000828390">
    <property type="component" value="Unassembled WGS sequence"/>
</dbReference>
<comment type="caution">
    <text evidence="1">The sequence shown here is derived from an EMBL/GenBank/DDBJ whole genome shotgun (WGS) entry which is preliminary data.</text>
</comment>
<keyword evidence="2" id="KW-1185">Reference proteome</keyword>